<dbReference type="Proteomes" id="UP001157418">
    <property type="component" value="Unassembled WGS sequence"/>
</dbReference>
<keyword evidence="2" id="KW-1185">Reference proteome</keyword>
<organism evidence="1 2">
    <name type="scientific">Lactuca virosa</name>
    <dbReference type="NCBI Taxonomy" id="75947"/>
    <lineage>
        <taxon>Eukaryota</taxon>
        <taxon>Viridiplantae</taxon>
        <taxon>Streptophyta</taxon>
        <taxon>Embryophyta</taxon>
        <taxon>Tracheophyta</taxon>
        <taxon>Spermatophyta</taxon>
        <taxon>Magnoliopsida</taxon>
        <taxon>eudicotyledons</taxon>
        <taxon>Gunneridae</taxon>
        <taxon>Pentapetalae</taxon>
        <taxon>asterids</taxon>
        <taxon>campanulids</taxon>
        <taxon>Asterales</taxon>
        <taxon>Asteraceae</taxon>
        <taxon>Cichorioideae</taxon>
        <taxon>Cichorieae</taxon>
        <taxon>Lactucinae</taxon>
        <taxon>Lactuca</taxon>
    </lineage>
</organism>
<gene>
    <name evidence="1" type="ORF">LVIROSA_LOCUS15065</name>
</gene>
<comment type="caution">
    <text evidence="1">The sequence shown here is derived from an EMBL/GenBank/DDBJ whole genome shotgun (WGS) entry which is preliminary data.</text>
</comment>
<name>A0AAU9MPP8_9ASTR</name>
<protein>
    <submittedName>
        <fullName evidence="1">Uncharacterized protein</fullName>
    </submittedName>
</protein>
<reference evidence="1 2" key="1">
    <citation type="submission" date="2022-01" db="EMBL/GenBank/DDBJ databases">
        <authorList>
            <person name="Xiong W."/>
            <person name="Schranz E."/>
        </authorList>
    </citation>
    <scope>NUCLEOTIDE SEQUENCE [LARGE SCALE GENOMIC DNA]</scope>
</reference>
<sequence length="132" mass="14684">MNVEQSVSDGAYIIDCPFLFFQAHKKTFSNKLNIVIRLECIGGSNALGWGLPLKLTKEKATGQLLASTLSLKPPCSKQIWSFLQRSCKHYGLFSIIYFRSTSKTIFSMVHNNSPLGIQRSSSKSHHGNGNFS</sequence>
<proteinExistence type="predicted"/>
<accession>A0AAU9MPP8</accession>
<evidence type="ECO:0000313" key="1">
    <source>
        <dbReference type="EMBL" id="CAH1428114.1"/>
    </source>
</evidence>
<dbReference type="EMBL" id="CAKMRJ010002223">
    <property type="protein sequence ID" value="CAH1428114.1"/>
    <property type="molecule type" value="Genomic_DNA"/>
</dbReference>
<evidence type="ECO:0000313" key="2">
    <source>
        <dbReference type="Proteomes" id="UP001157418"/>
    </source>
</evidence>
<dbReference type="AlphaFoldDB" id="A0AAU9MPP8"/>